<keyword evidence="7" id="KW-0406">Ion transport</keyword>
<feature type="transmembrane region" description="Helical" evidence="15">
    <location>
        <begin position="12"/>
        <end position="33"/>
    </location>
</feature>
<evidence type="ECO:0000256" key="15">
    <source>
        <dbReference type="SAM" id="Phobius"/>
    </source>
</evidence>
<feature type="domain" description="Cation efflux protein transmembrane" evidence="16">
    <location>
        <begin position="15"/>
        <end position="206"/>
    </location>
</feature>
<keyword evidence="4" id="KW-1003">Cell membrane</keyword>
<dbReference type="GO" id="GO:0006882">
    <property type="term" value="P:intracellular zinc ion homeostasis"/>
    <property type="evidence" value="ECO:0007669"/>
    <property type="project" value="TreeGrafter"/>
</dbReference>
<evidence type="ECO:0000256" key="10">
    <source>
        <dbReference type="ARBA" id="ARBA00035584"/>
    </source>
</evidence>
<keyword evidence="6 15" id="KW-0812">Transmembrane</keyword>
<keyword evidence="3" id="KW-0813">Transport</keyword>
<sequence length="299" mass="33139">MDTSYEKLVKRAATSAIVLASILLFIKLIAWWYTGAISLLASLLDSSIDLLASGLNLLIIRYALQPADKGHTFGHGKAESLAALAQSAFIVGSAAFLLLSSAKHLMNPVPLNFPVFGIIVTSISLVFTICLVSYQSYVIKKTGSQAIKADRLHYQSDLFMNIGVIIALVLSWNGFLYADAILAIIIGCYILFSAFKIAFSAIQLLLDCALPEEENKRIREIAESFTPVNGVHEIRTRQSGKTKFIQLHLELDDNMRLVDAHSIADKVEHALLKEFPDSEIIIHQDPISSIEYERERELF</sequence>
<name>A0A6G9I8V3_9GAMM</name>
<accession>A0A6G9I8V3</accession>
<evidence type="ECO:0000256" key="9">
    <source>
        <dbReference type="ARBA" id="ARBA00023136"/>
    </source>
</evidence>
<comment type="subcellular location">
    <subcellularLocation>
        <location evidence="1">Cell membrane</location>
        <topology evidence="1">Multi-pass membrane protein</topology>
    </subcellularLocation>
</comment>
<evidence type="ECO:0000256" key="5">
    <source>
        <dbReference type="ARBA" id="ARBA00022496"/>
    </source>
</evidence>
<evidence type="ECO:0000256" key="8">
    <source>
        <dbReference type="ARBA" id="ARBA00022989"/>
    </source>
</evidence>
<dbReference type="GO" id="GO:0015341">
    <property type="term" value="F:zinc efflux antiporter activity"/>
    <property type="evidence" value="ECO:0007669"/>
    <property type="project" value="TreeGrafter"/>
</dbReference>
<evidence type="ECO:0000256" key="1">
    <source>
        <dbReference type="ARBA" id="ARBA00004651"/>
    </source>
</evidence>
<dbReference type="PANTHER" id="PTHR43840:SF41">
    <property type="entry name" value="CATION-EFFLUX PUMP FIEF"/>
    <property type="match status" value="1"/>
</dbReference>
<evidence type="ECO:0000259" key="17">
    <source>
        <dbReference type="Pfam" id="PF16916"/>
    </source>
</evidence>
<dbReference type="KEGG" id="orb:IPMB12_00495"/>
<reference evidence="18 19" key="1">
    <citation type="submission" date="2020-03" db="EMBL/GenBank/DDBJ databases">
        <title>Complete genome sequence of Orbus sp. IPMB12 (BCRC 80908).</title>
        <authorList>
            <person name="Lo W.-S."/>
            <person name="Chang T.-H."/>
            <person name="Kuo C.-H."/>
        </authorList>
    </citation>
    <scope>NUCLEOTIDE SEQUENCE [LARGE SCALE GENOMIC DNA]</scope>
    <source>
        <strain evidence="18 19">IPMB12</strain>
    </source>
</reference>
<dbReference type="InterPro" id="IPR002524">
    <property type="entry name" value="Cation_efflux"/>
</dbReference>
<keyword evidence="19" id="KW-1185">Reference proteome</keyword>
<comment type="similarity">
    <text evidence="2">Belongs to the cation diffusion facilitator (CDF) transporter (TC 2.A.4) family. FieF subfamily.</text>
</comment>
<keyword evidence="5" id="KW-0410">Iron transport</keyword>
<comment type="catalytic activity">
    <reaction evidence="11">
        <text>Zn(2+)(in) + H(+)(out) = Zn(2+)(out) + H(+)(in)</text>
        <dbReference type="Rhea" id="RHEA:28839"/>
        <dbReference type="ChEBI" id="CHEBI:15378"/>
        <dbReference type="ChEBI" id="CHEBI:29105"/>
    </reaction>
</comment>
<dbReference type="InterPro" id="IPR058533">
    <property type="entry name" value="Cation_efflux_TM"/>
</dbReference>
<dbReference type="GO" id="GO:0015093">
    <property type="term" value="F:ferrous iron transmembrane transporter activity"/>
    <property type="evidence" value="ECO:0007669"/>
    <property type="project" value="TreeGrafter"/>
</dbReference>
<keyword evidence="7" id="KW-0864">Zinc transport</keyword>
<comment type="catalytic activity">
    <reaction evidence="10">
        <text>Fe(2+)(in) + H(+)(out) = Fe(2+)(out) + H(+)(in)</text>
        <dbReference type="Rhea" id="RHEA:29439"/>
        <dbReference type="ChEBI" id="CHEBI:15378"/>
        <dbReference type="ChEBI" id="CHEBI:29033"/>
    </reaction>
</comment>
<dbReference type="PANTHER" id="PTHR43840">
    <property type="entry name" value="MITOCHONDRIAL METAL TRANSPORTER 1-RELATED"/>
    <property type="match status" value="1"/>
</dbReference>
<evidence type="ECO:0000256" key="6">
    <source>
        <dbReference type="ARBA" id="ARBA00022692"/>
    </source>
</evidence>
<keyword evidence="5" id="KW-0408">Iron</keyword>
<dbReference type="InterPro" id="IPR050291">
    <property type="entry name" value="CDF_Transporter"/>
</dbReference>
<dbReference type="SUPFAM" id="SSF161111">
    <property type="entry name" value="Cation efflux protein transmembrane domain-like"/>
    <property type="match status" value="1"/>
</dbReference>
<keyword evidence="7" id="KW-0862">Zinc</keyword>
<feature type="transmembrane region" description="Helical" evidence="15">
    <location>
        <begin position="158"/>
        <end position="175"/>
    </location>
</feature>
<evidence type="ECO:0000256" key="3">
    <source>
        <dbReference type="ARBA" id="ARBA00022448"/>
    </source>
</evidence>
<feature type="transmembrane region" description="Helical" evidence="15">
    <location>
        <begin position="181"/>
        <end position="206"/>
    </location>
</feature>
<evidence type="ECO:0000256" key="2">
    <source>
        <dbReference type="ARBA" id="ARBA00010212"/>
    </source>
</evidence>
<evidence type="ECO:0000259" key="16">
    <source>
        <dbReference type="Pfam" id="PF01545"/>
    </source>
</evidence>
<feature type="transmembrane region" description="Helical" evidence="15">
    <location>
        <begin position="113"/>
        <end position="137"/>
    </location>
</feature>
<protein>
    <recommendedName>
        <fullName evidence="14">Cation-efflux pump FieF</fullName>
    </recommendedName>
</protein>
<evidence type="ECO:0000256" key="7">
    <source>
        <dbReference type="ARBA" id="ARBA00022906"/>
    </source>
</evidence>
<evidence type="ECO:0000313" key="19">
    <source>
        <dbReference type="Proteomes" id="UP000501168"/>
    </source>
</evidence>
<dbReference type="InterPro" id="IPR036837">
    <property type="entry name" value="Cation_efflux_CTD_sf"/>
</dbReference>
<evidence type="ECO:0000256" key="14">
    <source>
        <dbReference type="ARBA" id="ARBA00072262"/>
    </source>
</evidence>
<evidence type="ECO:0000256" key="11">
    <source>
        <dbReference type="ARBA" id="ARBA00047695"/>
    </source>
</evidence>
<dbReference type="AlphaFoldDB" id="A0A6G9I8V3"/>
<dbReference type="NCBIfam" id="TIGR01297">
    <property type="entry name" value="CDF"/>
    <property type="match status" value="1"/>
</dbReference>
<evidence type="ECO:0000256" key="12">
    <source>
        <dbReference type="ARBA" id="ARBA00050984"/>
    </source>
</evidence>
<comment type="subunit">
    <text evidence="13">Homodimer. The subunits are held together in a parallel orientation through zinc binding at the interface of the cytoplasmic domains.</text>
</comment>
<dbReference type="FunFam" id="1.20.1510.10:FF:000001">
    <property type="entry name" value="Ferrous-iron efflux pump FieF"/>
    <property type="match status" value="1"/>
</dbReference>
<dbReference type="EMBL" id="CP050253">
    <property type="protein sequence ID" value="QIQ20287.1"/>
    <property type="molecule type" value="Genomic_DNA"/>
</dbReference>
<dbReference type="GO" id="GO:0005886">
    <property type="term" value="C:plasma membrane"/>
    <property type="evidence" value="ECO:0007669"/>
    <property type="project" value="UniProtKB-SubCell"/>
</dbReference>
<evidence type="ECO:0000313" key="18">
    <source>
        <dbReference type="EMBL" id="QIQ20287.1"/>
    </source>
</evidence>
<dbReference type="FunCoup" id="A0A6G9I8V3">
    <property type="interactions" value="316"/>
</dbReference>
<proteinExistence type="inferred from homology"/>
<dbReference type="RefSeq" id="WP_166913889.1">
    <property type="nucleotide sequence ID" value="NZ_CP050253.1"/>
</dbReference>
<dbReference type="Gene3D" id="1.20.1510.10">
    <property type="entry name" value="Cation efflux protein transmembrane domain"/>
    <property type="match status" value="1"/>
</dbReference>
<dbReference type="Pfam" id="PF16916">
    <property type="entry name" value="ZT_dimer"/>
    <property type="match status" value="1"/>
</dbReference>
<organism evidence="18 19">
    <name type="scientific">Zophobihabitans entericus</name>
    <dbReference type="NCBI Taxonomy" id="1635327"/>
    <lineage>
        <taxon>Bacteria</taxon>
        <taxon>Pseudomonadati</taxon>
        <taxon>Pseudomonadota</taxon>
        <taxon>Gammaproteobacteria</taxon>
        <taxon>Orbales</taxon>
        <taxon>Orbaceae</taxon>
        <taxon>Zophobihabitans</taxon>
    </lineage>
</organism>
<keyword evidence="9 15" id="KW-0472">Membrane</keyword>
<dbReference type="Proteomes" id="UP000501168">
    <property type="component" value="Chromosome"/>
</dbReference>
<gene>
    <name evidence="18" type="ORF">IPMB12_00495</name>
</gene>
<dbReference type="Pfam" id="PF01545">
    <property type="entry name" value="Cation_efflux"/>
    <property type="match status" value="1"/>
</dbReference>
<dbReference type="InterPro" id="IPR027469">
    <property type="entry name" value="Cation_efflux_TMD_sf"/>
</dbReference>
<dbReference type="InterPro" id="IPR027470">
    <property type="entry name" value="Cation_efflux_CTD"/>
</dbReference>
<dbReference type="Gene3D" id="3.30.70.1350">
    <property type="entry name" value="Cation efflux protein, cytoplasmic domain"/>
    <property type="match status" value="1"/>
</dbReference>
<evidence type="ECO:0000256" key="13">
    <source>
        <dbReference type="ARBA" id="ARBA00062926"/>
    </source>
</evidence>
<dbReference type="FunFam" id="3.30.70.1350:FF:000002">
    <property type="entry name" value="Ferrous-iron efflux pump FieF"/>
    <property type="match status" value="1"/>
</dbReference>
<keyword evidence="8 15" id="KW-1133">Transmembrane helix</keyword>
<comment type="catalytic activity">
    <reaction evidence="12">
        <text>Cd(2+)(in) + H(+)(out) = Cd(2+)(out) + H(+)(in)</text>
        <dbReference type="Rhea" id="RHEA:28739"/>
        <dbReference type="ChEBI" id="CHEBI:15378"/>
        <dbReference type="ChEBI" id="CHEBI:48775"/>
    </reaction>
</comment>
<dbReference type="InParanoid" id="A0A6G9I8V3"/>
<feature type="transmembrane region" description="Helical" evidence="15">
    <location>
        <begin position="81"/>
        <end position="101"/>
    </location>
</feature>
<dbReference type="SUPFAM" id="SSF160240">
    <property type="entry name" value="Cation efflux protein cytoplasmic domain-like"/>
    <property type="match status" value="1"/>
</dbReference>
<feature type="domain" description="Cation efflux protein cytoplasmic" evidence="17">
    <location>
        <begin position="210"/>
        <end position="286"/>
    </location>
</feature>
<dbReference type="GO" id="GO:0015086">
    <property type="term" value="F:cadmium ion transmembrane transporter activity"/>
    <property type="evidence" value="ECO:0007669"/>
    <property type="project" value="TreeGrafter"/>
</dbReference>
<feature type="transmembrane region" description="Helical" evidence="15">
    <location>
        <begin position="39"/>
        <end position="60"/>
    </location>
</feature>
<evidence type="ECO:0000256" key="4">
    <source>
        <dbReference type="ARBA" id="ARBA00022475"/>
    </source>
</evidence>